<evidence type="ECO:0000313" key="7">
    <source>
        <dbReference type="Proteomes" id="UP000800981"/>
    </source>
</evidence>
<feature type="transmembrane region" description="Helical" evidence="4">
    <location>
        <begin position="222"/>
        <end position="242"/>
    </location>
</feature>
<keyword evidence="4" id="KW-1133">Transmembrane helix</keyword>
<dbReference type="InterPro" id="IPR007348">
    <property type="entry name" value="CopC_dom"/>
</dbReference>
<sequence>MLALATKPAARRRVDRAARAGILAALTTAGVLGSALPAAAHGSLAESTPAEGTKVSEPVEVVDLYFTEPVDPGVAKFEVFAPNGERVDAGWWPGQTRRLREPVQEFNLVDGTWTPVFYDYGYGTQVALRQLPQKGTYRVTYSNVASDGDEVKGELKFNYTGAPTQPRTVQTPSPFPVQEAAPHAAATPVASAAAGQQPVTTPVPAPAAAAAQNEESGGLPTAALIGAAVVVLAAIVALRVLVMRRARSATSGPPASGRGGRPAPRPTPSRTPSSRSGSGSGGTTGTRKSRP</sequence>
<keyword evidence="2" id="KW-0186">Copper</keyword>
<organism evidence="6 7">
    <name type="scientific">Motilibacter deserti</name>
    <dbReference type="NCBI Taxonomy" id="2714956"/>
    <lineage>
        <taxon>Bacteria</taxon>
        <taxon>Bacillati</taxon>
        <taxon>Actinomycetota</taxon>
        <taxon>Actinomycetes</taxon>
        <taxon>Motilibacterales</taxon>
        <taxon>Motilibacteraceae</taxon>
        <taxon>Motilibacter</taxon>
    </lineage>
</organism>
<protein>
    <submittedName>
        <fullName evidence="6">Copper resistance protein CopC</fullName>
    </submittedName>
</protein>
<feature type="region of interest" description="Disordered" evidence="3">
    <location>
        <begin position="161"/>
        <end position="209"/>
    </location>
</feature>
<evidence type="ECO:0000259" key="5">
    <source>
        <dbReference type="Pfam" id="PF04234"/>
    </source>
</evidence>
<dbReference type="Pfam" id="PF04234">
    <property type="entry name" value="CopC"/>
    <property type="match status" value="1"/>
</dbReference>
<evidence type="ECO:0000256" key="3">
    <source>
        <dbReference type="SAM" id="MobiDB-lite"/>
    </source>
</evidence>
<dbReference type="Proteomes" id="UP000800981">
    <property type="component" value="Unassembled WGS sequence"/>
</dbReference>
<comment type="caution">
    <text evidence="6">The sequence shown here is derived from an EMBL/GenBank/DDBJ whole genome shotgun (WGS) entry which is preliminary data.</text>
</comment>
<keyword evidence="7" id="KW-1185">Reference proteome</keyword>
<dbReference type="SUPFAM" id="SSF81296">
    <property type="entry name" value="E set domains"/>
    <property type="match status" value="1"/>
</dbReference>
<gene>
    <name evidence="6" type="ORF">G9H71_17135</name>
</gene>
<evidence type="ECO:0000256" key="4">
    <source>
        <dbReference type="SAM" id="Phobius"/>
    </source>
</evidence>
<feature type="compositionally biased region" description="Low complexity" evidence="3">
    <location>
        <begin position="180"/>
        <end position="209"/>
    </location>
</feature>
<keyword evidence="1" id="KW-0732">Signal</keyword>
<dbReference type="Gene3D" id="2.60.40.1220">
    <property type="match status" value="1"/>
</dbReference>
<name>A0ABX0GX28_9ACTN</name>
<evidence type="ECO:0000256" key="1">
    <source>
        <dbReference type="ARBA" id="ARBA00022729"/>
    </source>
</evidence>
<feature type="compositionally biased region" description="Polar residues" evidence="3">
    <location>
        <begin position="161"/>
        <end position="172"/>
    </location>
</feature>
<feature type="region of interest" description="Disordered" evidence="3">
    <location>
        <begin position="247"/>
        <end position="291"/>
    </location>
</feature>
<accession>A0ABX0GX28</accession>
<dbReference type="InterPro" id="IPR014756">
    <property type="entry name" value="Ig_E-set"/>
</dbReference>
<evidence type="ECO:0000256" key="2">
    <source>
        <dbReference type="ARBA" id="ARBA00023008"/>
    </source>
</evidence>
<keyword evidence="4" id="KW-0812">Transmembrane</keyword>
<reference evidence="6 7" key="1">
    <citation type="submission" date="2020-03" db="EMBL/GenBank/DDBJ databases">
        <title>Two novel Motilibacter sp.</title>
        <authorList>
            <person name="Liu S."/>
        </authorList>
    </citation>
    <scope>NUCLEOTIDE SEQUENCE [LARGE SCALE GENOMIC DNA]</scope>
    <source>
        <strain evidence="6 7">E257</strain>
    </source>
</reference>
<proteinExistence type="predicted"/>
<dbReference type="EMBL" id="JAANNP010000034">
    <property type="protein sequence ID" value="NHC15506.1"/>
    <property type="molecule type" value="Genomic_DNA"/>
</dbReference>
<feature type="domain" description="CopC" evidence="5">
    <location>
        <begin position="41"/>
        <end position="158"/>
    </location>
</feature>
<dbReference type="RefSeq" id="WP_166283971.1">
    <property type="nucleotide sequence ID" value="NZ_JAANNP010000034.1"/>
</dbReference>
<evidence type="ECO:0000313" key="6">
    <source>
        <dbReference type="EMBL" id="NHC15506.1"/>
    </source>
</evidence>
<keyword evidence="4" id="KW-0472">Membrane</keyword>
<dbReference type="InterPro" id="IPR014755">
    <property type="entry name" value="Cu-Rt/internalin_Ig-like"/>
</dbReference>